<comment type="caution">
    <text evidence="1">The sequence shown here is derived from an EMBL/GenBank/DDBJ whole genome shotgun (WGS) entry which is preliminary data.</text>
</comment>
<dbReference type="AlphaFoldDB" id="A0AA86TS06"/>
<protein>
    <submittedName>
        <fullName evidence="2">Hypothetical_protein</fullName>
    </submittedName>
</protein>
<evidence type="ECO:0000313" key="1">
    <source>
        <dbReference type="EMBL" id="CAI9924507.1"/>
    </source>
</evidence>
<proteinExistence type="predicted"/>
<dbReference type="EMBL" id="CAXDID020000346">
    <property type="protein sequence ID" value="CAL6080454.1"/>
    <property type="molecule type" value="Genomic_DNA"/>
</dbReference>
<organism evidence="1">
    <name type="scientific">Hexamita inflata</name>
    <dbReference type="NCBI Taxonomy" id="28002"/>
    <lineage>
        <taxon>Eukaryota</taxon>
        <taxon>Metamonada</taxon>
        <taxon>Diplomonadida</taxon>
        <taxon>Hexamitidae</taxon>
        <taxon>Hexamitinae</taxon>
        <taxon>Hexamita</taxon>
    </lineage>
</organism>
<name>A0AA86TS06_9EUKA</name>
<evidence type="ECO:0000313" key="2">
    <source>
        <dbReference type="EMBL" id="CAL6080454.1"/>
    </source>
</evidence>
<evidence type="ECO:0000313" key="3">
    <source>
        <dbReference type="Proteomes" id="UP001642409"/>
    </source>
</evidence>
<dbReference type="Proteomes" id="UP001642409">
    <property type="component" value="Unassembled WGS sequence"/>
</dbReference>
<reference evidence="1" key="1">
    <citation type="submission" date="2023-06" db="EMBL/GenBank/DDBJ databases">
        <authorList>
            <person name="Kurt Z."/>
        </authorList>
    </citation>
    <scope>NUCLEOTIDE SEQUENCE</scope>
</reference>
<reference evidence="2 3" key="2">
    <citation type="submission" date="2024-07" db="EMBL/GenBank/DDBJ databases">
        <authorList>
            <person name="Akdeniz Z."/>
        </authorList>
    </citation>
    <scope>NUCLEOTIDE SEQUENCE [LARGE SCALE GENOMIC DNA]</scope>
</reference>
<dbReference type="EMBL" id="CATOUU010000314">
    <property type="protein sequence ID" value="CAI9924507.1"/>
    <property type="molecule type" value="Genomic_DNA"/>
</dbReference>
<sequence>MEHINYSAQPDIIEIGDSSVIEIENTKVDQKLKIKRAPISFSKQKYQQILNLIPSNAYMMKHSEKAELMLSKLLFESIEQAKQQIKEKTTLRCIQNANSYTCVFYQRKYSMLQSFNIGEVGKTDFSDIEIQNKISLLKNDVKRRSTIKNSCRRSCGVSSLQGMTIKDNFKRYSQQYDYLVNQDLQVVELEQYSFKKNYYQINFYNSHDYGNLSCKFTTIQTKSHFTTQQMDMITNFAQDHNYEDFEAFWTMNCKYFKQTKKQVCTKVHSYFKARDEDIQIKQLCQDNDFHYIW</sequence>
<keyword evidence="3" id="KW-1185">Reference proteome</keyword>
<accession>A0AA86TS06</accession>
<gene>
    <name evidence="1" type="ORF">HINF_LOCUS12152</name>
    <name evidence="2" type="ORF">HINF_LOCUS59875</name>
</gene>